<keyword evidence="3" id="KW-1185">Reference proteome</keyword>
<feature type="compositionally biased region" description="Gly residues" evidence="1">
    <location>
        <begin position="559"/>
        <end position="571"/>
    </location>
</feature>
<comment type="caution">
    <text evidence="2">The sequence shown here is derived from an EMBL/GenBank/DDBJ whole genome shotgun (WGS) entry which is preliminary data.</text>
</comment>
<reference evidence="2 3" key="1">
    <citation type="submission" date="2021-02" db="EMBL/GenBank/DDBJ databases">
        <title>Genome assembly of Pseudopithomyces chartarum.</title>
        <authorList>
            <person name="Jauregui R."/>
            <person name="Singh J."/>
            <person name="Voisey C."/>
        </authorList>
    </citation>
    <scope>NUCLEOTIDE SEQUENCE [LARGE SCALE GENOMIC DNA]</scope>
    <source>
        <strain evidence="2 3">AGR01</strain>
    </source>
</reference>
<accession>A0AAN6RME6</accession>
<dbReference type="Gene3D" id="3.30.559.10">
    <property type="entry name" value="Chloramphenicol acetyltransferase-like domain"/>
    <property type="match status" value="1"/>
</dbReference>
<dbReference type="Proteomes" id="UP001280581">
    <property type="component" value="Unassembled WGS sequence"/>
</dbReference>
<dbReference type="Gene3D" id="3.30.559.30">
    <property type="entry name" value="Nonribosomal peptide synthetase, condensation domain"/>
    <property type="match status" value="1"/>
</dbReference>
<dbReference type="PANTHER" id="PTHR42034:SF1">
    <property type="entry name" value="CONDENSATION DOMAIN-CONTAINING PROTEIN"/>
    <property type="match status" value="1"/>
</dbReference>
<sequence length="571" mass="62504">MPLTWKETRPGRWERPQSCLEKFNLLNRNVGKALDRDQWAKTAVAKVEFDPKLGDPEEALKSAWKQVRYNYPEVAAFPYDGNYMYRIGNPEQVQLWVSATFVVERNSTIDELFGHLPRNEQMMCYYLPDTSEILVRSPHYRLDARGAIFILNYLIKSLANPEPILIFGGCADNLSPSIDDALTIPYEYTPKIEEAATQRLASLTPHNPLIELTPTAKSHLPGATKRRFLKFSDAETKAILKGVKSAGMNQTAAMHAALITAVTRIAPPSEVQSYMASFHCDLRYLIPKSSKTKAAPTTCTSLITTEVEVSPTTELKSYYKQLAPVYATGYAPYIESTACFHEKLAKATYPDGKSVGGEDGDAQPRLGPLGVIDDQLTKQVKGVVKVKDFWLGGETLTKRKMVHNWIWEDQMVFSCCYNENFWEDEFVEGLLGTIREVLMEEVAKVGGSAVGSLSILLAGSIQRIPRRAFRRVGDQDVDFPGAAPGEGFVYETGYRGEGAGVCLYGDGVRGADFPNEGVGEGGAGGVVYHDFGAEGGEVEGGGGADAAGGAGYEGEFSEEGGGLGGHGEVWW</sequence>
<proteinExistence type="predicted"/>
<name>A0AAN6RME6_9PLEO</name>
<evidence type="ECO:0000313" key="3">
    <source>
        <dbReference type="Proteomes" id="UP001280581"/>
    </source>
</evidence>
<gene>
    <name evidence="2" type="ORF">GRF29_8g1320396</name>
</gene>
<feature type="region of interest" description="Disordered" evidence="1">
    <location>
        <begin position="538"/>
        <end position="571"/>
    </location>
</feature>
<protein>
    <submittedName>
        <fullName evidence="2">Uncharacterized protein</fullName>
    </submittedName>
</protein>
<organism evidence="2 3">
    <name type="scientific">Pseudopithomyces chartarum</name>
    <dbReference type="NCBI Taxonomy" id="1892770"/>
    <lineage>
        <taxon>Eukaryota</taxon>
        <taxon>Fungi</taxon>
        <taxon>Dikarya</taxon>
        <taxon>Ascomycota</taxon>
        <taxon>Pezizomycotina</taxon>
        <taxon>Dothideomycetes</taxon>
        <taxon>Pleosporomycetidae</taxon>
        <taxon>Pleosporales</taxon>
        <taxon>Massarineae</taxon>
        <taxon>Didymosphaeriaceae</taxon>
        <taxon>Pseudopithomyces</taxon>
    </lineage>
</organism>
<feature type="compositionally biased region" description="Gly residues" evidence="1">
    <location>
        <begin position="538"/>
        <end position="552"/>
    </location>
</feature>
<dbReference type="PANTHER" id="PTHR42034">
    <property type="entry name" value="CHROMOSOME 7, WHOLE GENOME SHOTGUN SEQUENCE-RELATED"/>
    <property type="match status" value="1"/>
</dbReference>
<dbReference type="EMBL" id="WVTA01000002">
    <property type="protein sequence ID" value="KAK3215859.1"/>
    <property type="molecule type" value="Genomic_DNA"/>
</dbReference>
<evidence type="ECO:0000313" key="2">
    <source>
        <dbReference type="EMBL" id="KAK3215859.1"/>
    </source>
</evidence>
<dbReference type="InterPro" id="IPR023213">
    <property type="entry name" value="CAT-like_dom_sf"/>
</dbReference>
<evidence type="ECO:0000256" key="1">
    <source>
        <dbReference type="SAM" id="MobiDB-lite"/>
    </source>
</evidence>
<dbReference type="AlphaFoldDB" id="A0AAN6RME6"/>